<name>A0A816BVN6_9BILA</name>
<protein>
    <recommendedName>
        <fullName evidence="4">EF-hand domain-containing protein</fullName>
    </recommendedName>
</protein>
<evidence type="ECO:0000313" key="2">
    <source>
        <dbReference type="EMBL" id="CAF4503730.1"/>
    </source>
</evidence>
<evidence type="ECO:0000313" key="1">
    <source>
        <dbReference type="EMBL" id="CAF1616601.1"/>
    </source>
</evidence>
<dbReference type="Gene3D" id="1.10.238.10">
    <property type="entry name" value="EF-hand"/>
    <property type="match status" value="1"/>
</dbReference>
<proteinExistence type="predicted"/>
<dbReference type="SUPFAM" id="SSF47473">
    <property type="entry name" value="EF-hand"/>
    <property type="match status" value="1"/>
</dbReference>
<dbReference type="OrthoDB" id="10113999at2759"/>
<dbReference type="AlphaFoldDB" id="A0A816BVN6"/>
<accession>A0A816BVN6</accession>
<dbReference type="InterPro" id="IPR011992">
    <property type="entry name" value="EF-hand-dom_pair"/>
</dbReference>
<organism evidence="1 3">
    <name type="scientific">Didymodactylos carnosus</name>
    <dbReference type="NCBI Taxonomy" id="1234261"/>
    <lineage>
        <taxon>Eukaryota</taxon>
        <taxon>Metazoa</taxon>
        <taxon>Spiralia</taxon>
        <taxon>Gnathifera</taxon>
        <taxon>Rotifera</taxon>
        <taxon>Eurotatoria</taxon>
        <taxon>Bdelloidea</taxon>
        <taxon>Philodinida</taxon>
        <taxon>Philodinidae</taxon>
        <taxon>Didymodactylos</taxon>
    </lineage>
</organism>
<comment type="caution">
    <text evidence="1">The sequence shown here is derived from an EMBL/GenBank/DDBJ whole genome shotgun (WGS) entry which is preliminary data.</text>
</comment>
<reference evidence="1" key="1">
    <citation type="submission" date="2021-02" db="EMBL/GenBank/DDBJ databases">
        <authorList>
            <person name="Nowell W R."/>
        </authorList>
    </citation>
    <scope>NUCLEOTIDE SEQUENCE</scope>
</reference>
<evidence type="ECO:0008006" key="4">
    <source>
        <dbReference type="Google" id="ProtNLM"/>
    </source>
</evidence>
<dbReference type="EMBL" id="CAJNOQ010039483">
    <property type="protein sequence ID" value="CAF1616601.1"/>
    <property type="molecule type" value="Genomic_DNA"/>
</dbReference>
<keyword evidence="3" id="KW-1185">Reference proteome</keyword>
<sequence>MDHLTNEQKKQFVRKEFSKISKGNLTINHDEAVLLLERLDIDSNDNELSGLLHDADMNWDNSIDLDGIIFIVDHLSNRRNENSRVIYDEPDEVQLFNKVKQLLKKVKELNDQGIVVSDEMFKQLQQQCGVPDHVLN</sequence>
<dbReference type="EMBL" id="CAJOBC010106461">
    <property type="protein sequence ID" value="CAF4503730.1"/>
    <property type="molecule type" value="Genomic_DNA"/>
</dbReference>
<gene>
    <name evidence="1" type="ORF">GPM918_LOCUS43465</name>
    <name evidence="2" type="ORF">SRO942_LOCUS44962</name>
</gene>
<evidence type="ECO:0000313" key="3">
    <source>
        <dbReference type="Proteomes" id="UP000663829"/>
    </source>
</evidence>
<dbReference type="Proteomes" id="UP000663829">
    <property type="component" value="Unassembled WGS sequence"/>
</dbReference>
<dbReference type="Proteomes" id="UP000681722">
    <property type="component" value="Unassembled WGS sequence"/>
</dbReference>